<feature type="compositionally biased region" description="Polar residues" evidence="1">
    <location>
        <begin position="732"/>
        <end position="741"/>
    </location>
</feature>
<dbReference type="InterPro" id="IPR021840">
    <property type="entry name" value="DUF3433"/>
</dbReference>
<dbReference type="AlphaFoldDB" id="A0A9P5ZW26"/>
<feature type="transmembrane region" description="Helical" evidence="2">
    <location>
        <begin position="137"/>
        <end position="160"/>
    </location>
</feature>
<accession>A0A9P5ZW26</accession>
<feature type="transmembrane region" description="Helical" evidence="2">
    <location>
        <begin position="180"/>
        <end position="200"/>
    </location>
</feature>
<keyword evidence="2" id="KW-0472">Membrane</keyword>
<dbReference type="EMBL" id="MU154581">
    <property type="protein sequence ID" value="KAF9493740.1"/>
    <property type="molecule type" value="Genomic_DNA"/>
</dbReference>
<organism evidence="3 4">
    <name type="scientific">Pleurotus eryngii</name>
    <name type="common">Boletus of the steppes</name>
    <dbReference type="NCBI Taxonomy" id="5323"/>
    <lineage>
        <taxon>Eukaryota</taxon>
        <taxon>Fungi</taxon>
        <taxon>Dikarya</taxon>
        <taxon>Basidiomycota</taxon>
        <taxon>Agaricomycotina</taxon>
        <taxon>Agaricomycetes</taxon>
        <taxon>Agaricomycetidae</taxon>
        <taxon>Agaricales</taxon>
        <taxon>Pleurotineae</taxon>
        <taxon>Pleurotaceae</taxon>
        <taxon>Pleurotus</taxon>
    </lineage>
</organism>
<feature type="compositionally biased region" description="Polar residues" evidence="1">
    <location>
        <begin position="53"/>
        <end position="68"/>
    </location>
</feature>
<keyword evidence="4" id="KW-1185">Reference proteome</keyword>
<evidence type="ECO:0000313" key="3">
    <source>
        <dbReference type="EMBL" id="KAF9493740.1"/>
    </source>
</evidence>
<evidence type="ECO:0000313" key="4">
    <source>
        <dbReference type="Proteomes" id="UP000807025"/>
    </source>
</evidence>
<evidence type="ECO:0000256" key="2">
    <source>
        <dbReference type="SAM" id="Phobius"/>
    </source>
</evidence>
<keyword evidence="2" id="KW-1133">Transmembrane helix</keyword>
<sequence>MSSSTTPSKPPITSYPSAVSDSTVVDESGARTSLPALPKGAAMPAVLPGVYSGSDSPPSTPSQRLLDTSNPSSRRSSNVPLSSGGAPGGNVQFTDAEKPEPRPRHPNPENFVAQDSDDVDRKRDRSDTWVPLPLRTWFWLSLVVFLAGGAIALEVALHLSNKNQGWATKGDITDSQDVMHYVYTLPPVAVAAFLVALWTWTDIEIKKMQPYVDLVHGDSPPQRSLLLDYTRYNNFIVWAHAVSNKHYLVMITSFMVLLSLSFQPLAAALLVVKDTWMTEPDSTVNNLALLGLNQNDEFGNLTTFVTAAGFAAASILYNLPEPPFVHGAYTIAPFEIPRNSIGNGTVVTNTTAVKSESGCRPIQIQMVQLADGSGWNNSVNSNGCTFTWAVDRNATTLFGVDTPICEGQTEPQFAPVIFWFFTYQPTAMASGTICSPSFSLFDVNVNVDIASQNLTQVTELRPFNPASSNFSDFAGNVTGAPLNGRAYNGIEFPFALNNPDRFITQRRDSVRLQMPAAVLQAASQSAAGLEGSFQADRFVQLSTQVYTTYLTLIAKEVYFLGYPNDRRPINVQIKQWVKRLFLSDVSVHILATFMLLLAFLSTFIQIWHRFSRRNLRLRHEPGTIASAVAIGGQTVAGELLSGQRSEKDISNVLRGKKFRIDPLTMKIIMEGEDGYEDASSPGLRRHSVFYGFQQGLWLKDNGEEMERGEGLGGLGRGISKRISTMGARAPTSPKSPKSPQA</sequence>
<feature type="transmembrane region" description="Helical" evidence="2">
    <location>
        <begin position="247"/>
        <end position="272"/>
    </location>
</feature>
<feature type="compositionally biased region" description="Low complexity" evidence="1">
    <location>
        <begin position="69"/>
        <end position="83"/>
    </location>
</feature>
<protein>
    <submittedName>
        <fullName evidence="3">Uncharacterized protein</fullName>
    </submittedName>
</protein>
<feature type="compositionally biased region" description="Basic and acidic residues" evidence="1">
    <location>
        <begin position="95"/>
        <end position="107"/>
    </location>
</feature>
<reference evidence="3" key="1">
    <citation type="submission" date="2020-11" db="EMBL/GenBank/DDBJ databases">
        <authorList>
            <consortium name="DOE Joint Genome Institute"/>
            <person name="Ahrendt S."/>
            <person name="Riley R."/>
            <person name="Andreopoulos W."/>
            <person name="Labutti K."/>
            <person name="Pangilinan J."/>
            <person name="Ruiz-Duenas F.J."/>
            <person name="Barrasa J.M."/>
            <person name="Sanchez-Garcia M."/>
            <person name="Camarero S."/>
            <person name="Miyauchi S."/>
            <person name="Serrano A."/>
            <person name="Linde D."/>
            <person name="Babiker R."/>
            <person name="Drula E."/>
            <person name="Ayuso-Fernandez I."/>
            <person name="Pacheco R."/>
            <person name="Padilla G."/>
            <person name="Ferreira P."/>
            <person name="Barriuso J."/>
            <person name="Kellner H."/>
            <person name="Castanera R."/>
            <person name="Alfaro M."/>
            <person name="Ramirez L."/>
            <person name="Pisabarro A.G."/>
            <person name="Kuo A."/>
            <person name="Tritt A."/>
            <person name="Lipzen A."/>
            <person name="He G."/>
            <person name="Yan M."/>
            <person name="Ng V."/>
            <person name="Cullen D."/>
            <person name="Martin F."/>
            <person name="Rosso M.-N."/>
            <person name="Henrissat B."/>
            <person name="Hibbett D."/>
            <person name="Martinez A.T."/>
            <person name="Grigoriev I.V."/>
        </authorList>
    </citation>
    <scope>NUCLEOTIDE SEQUENCE</scope>
    <source>
        <strain evidence="3">ATCC 90797</strain>
    </source>
</reference>
<feature type="compositionally biased region" description="Low complexity" evidence="1">
    <location>
        <begin position="1"/>
        <end position="17"/>
    </location>
</feature>
<keyword evidence="2" id="KW-0812">Transmembrane</keyword>
<evidence type="ECO:0000256" key="1">
    <source>
        <dbReference type="SAM" id="MobiDB-lite"/>
    </source>
</evidence>
<comment type="caution">
    <text evidence="3">The sequence shown here is derived from an EMBL/GenBank/DDBJ whole genome shotgun (WGS) entry which is preliminary data.</text>
</comment>
<dbReference type="PANTHER" id="PTHR37544:SF3">
    <property type="entry name" value="SPRAY"/>
    <property type="match status" value="1"/>
</dbReference>
<gene>
    <name evidence="3" type="ORF">BDN71DRAFT_1508242</name>
</gene>
<feature type="transmembrane region" description="Helical" evidence="2">
    <location>
        <begin position="587"/>
        <end position="608"/>
    </location>
</feature>
<feature type="region of interest" description="Disordered" evidence="1">
    <location>
        <begin position="710"/>
        <end position="741"/>
    </location>
</feature>
<feature type="region of interest" description="Disordered" evidence="1">
    <location>
        <begin position="1"/>
        <end position="124"/>
    </location>
</feature>
<dbReference type="PANTHER" id="PTHR37544">
    <property type="entry name" value="SPRAY-RELATED"/>
    <property type="match status" value="1"/>
</dbReference>
<name>A0A9P5ZW26_PLEER</name>
<dbReference type="Pfam" id="PF11915">
    <property type="entry name" value="DUF3433"/>
    <property type="match status" value="1"/>
</dbReference>
<dbReference type="OrthoDB" id="3248909at2759"/>
<dbReference type="Proteomes" id="UP000807025">
    <property type="component" value="Unassembled WGS sequence"/>
</dbReference>
<proteinExistence type="predicted"/>